<evidence type="ECO:0000313" key="2">
    <source>
        <dbReference type="Proteomes" id="UP001221757"/>
    </source>
</evidence>
<dbReference type="SUPFAM" id="SSF56112">
    <property type="entry name" value="Protein kinase-like (PK-like)"/>
    <property type="match status" value="1"/>
</dbReference>
<reference evidence="1" key="1">
    <citation type="submission" date="2023-03" db="EMBL/GenBank/DDBJ databases">
        <title>Massive genome expansion in bonnet fungi (Mycena s.s.) driven by repeated elements and novel gene families across ecological guilds.</title>
        <authorList>
            <consortium name="Lawrence Berkeley National Laboratory"/>
            <person name="Harder C.B."/>
            <person name="Miyauchi S."/>
            <person name="Viragh M."/>
            <person name="Kuo A."/>
            <person name="Thoen E."/>
            <person name="Andreopoulos B."/>
            <person name="Lu D."/>
            <person name="Skrede I."/>
            <person name="Drula E."/>
            <person name="Henrissat B."/>
            <person name="Morin E."/>
            <person name="Kohler A."/>
            <person name="Barry K."/>
            <person name="LaButti K."/>
            <person name="Morin E."/>
            <person name="Salamov A."/>
            <person name="Lipzen A."/>
            <person name="Mereny Z."/>
            <person name="Hegedus B."/>
            <person name="Baldrian P."/>
            <person name="Stursova M."/>
            <person name="Weitz H."/>
            <person name="Taylor A."/>
            <person name="Grigoriev I.V."/>
            <person name="Nagy L.G."/>
            <person name="Martin F."/>
            <person name="Kauserud H."/>
        </authorList>
    </citation>
    <scope>NUCLEOTIDE SEQUENCE</scope>
    <source>
        <strain evidence="1">CBHHK067</strain>
    </source>
</reference>
<sequence>MLASVSAKAERDVQIFSLLQEVITWVHLKHIYVLPFFGLDEKFCEGYPPCIVTPYMRNGTMNYFAKNGMARFPTGRVDQLV</sequence>
<dbReference type="EMBL" id="JARKIE010000484">
    <property type="protein sequence ID" value="KAJ7633761.1"/>
    <property type="molecule type" value="Genomic_DNA"/>
</dbReference>
<dbReference type="Proteomes" id="UP001221757">
    <property type="component" value="Unassembled WGS sequence"/>
</dbReference>
<dbReference type="Gene3D" id="1.10.510.10">
    <property type="entry name" value="Transferase(Phosphotransferase) domain 1"/>
    <property type="match status" value="1"/>
</dbReference>
<organism evidence="1 2">
    <name type="scientific">Mycena rosella</name>
    <name type="common">Pink bonnet</name>
    <name type="synonym">Agaricus rosellus</name>
    <dbReference type="NCBI Taxonomy" id="1033263"/>
    <lineage>
        <taxon>Eukaryota</taxon>
        <taxon>Fungi</taxon>
        <taxon>Dikarya</taxon>
        <taxon>Basidiomycota</taxon>
        <taxon>Agaricomycotina</taxon>
        <taxon>Agaricomycetes</taxon>
        <taxon>Agaricomycetidae</taxon>
        <taxon>Agaricales</taxon>
        <taxon>Marasmiineae</taxon>
        <taxon>Mycenaceae</taxon>
        <taxon>Mycena</taxon>
    </lineage>
</organism>
<name>A0AAD7BY75_MYCRO</name>
<gene>
    <name evidence="1" type="ORF">B0H17DRAFT_1187558</name>
</gene>
<dbReference type="InterPro" id="IPR011009">
    <property type="entry name" value="Kinase-like_dom_sf"/>
</dbReference>
<evidence type="ECO:0008006" key="3">
    <source>
        <dbReference type="Google" id="ProtNLM"/>
    </source>
</evidence>
<proteinExistence type="predicted"/>
<accession>A0AAD7BY75</accession>
<comment type="caution">
    <text evidence="1">The sequence shown here is derived from an EMBL/GenBank/DDBJ whole genome shotgun (WGS) entry which is preliminary data.</text>
</comment>
<protein>
    <recommendedName>
        <fullName evidence="3">Protein kinase domain-containing protein</fullName>
    </recommendedName>
</protein>
<dbReference type="AlphaFoldDB" id="A0AAD7BY75"/>
<evidence type="ECO:0000313" key="1">
    <source>
        <dbReference type="EMBL" id="KAJ7633761.1"/>
    </source>
</evidence>
<keyword evidence="2" id="KW-1185">Reference proteome</keyword>